<gene>
    <name evidence="5" type="ORF">H1R20_g2669</name>
</gene>
<feature type="compositionally biased region" description="Polar residues" evidence="2">
    <location>
        <begin position="211"/>
        <end position="221"/>
    </location>
</feature>
<name>A0A9W8JIT0_9AGAR</name>
<dbReference type="Gene3D" id="1.20.58.160">
    <property type="match status" value="1"/>
</dbReference>
<dbReference type="PANTHER" id="PTHR47180:SF1">
    <property type="entry name" value="ADP-RIBOSYLATION FACTOR-BINDING PROTEIN GGA1-RELATED"/>
    <property type="match status" value="1"/>
</dbReference>
<feature type="region of interest" description="Disordered" evidence="2">
    <location>
        <begin position="210"/>
        <end position="261"/>
    </location>
</feature>
<evidence type="ECO:0008006" key="7">
    <source>
        <dbReference type="Google" id="ProtNLM"/>
    </source>
</evidence>
<dbReference type="CDD" id="cd14235">
    <property type="entry name" value="GAT_GGA_fungi"/>
    <property type="match status" value="1"/>
</dbReference>
<dbReference type="Pfam" id="PF03127">
    <property type="entry name" value="GAT"/>
    <property type="match status" value="1"/>
</dbReference>
<dbReference type="GO" id="GO:0005829">
    <property type="term" value="C:cytosol"/>
    <property type="evidence" value="ECO:0007669"/>
    <property type="project" value="GOC"/>
</dbReference>
<dbReference type="GO" id="GO:0005802">
    <property type="term" value="C:trans-Golgi network"/>
    <property type="evidence" value="ECO:0007669"/>
    <property type="project" value="TreeGrafter"/>
</dbReference>
<organism evidence="5 6">
    <name type="scientific">Candolleomyces eurysporus</name>
    <dbReference type="NCBI Taxonomy" id="2828524"/>
    <lineage>
        <taxon>Eukaryota</taxon>
        <taxon>Fungi</taxon>
        <taxon>Dikarya</taxon>
        <taxon>Basidiomycota</taxon>
        <taxon>Agaricomycotina</taxon>
        <taxon>Agaricomycetes</taxon>
        <taxon>Agaricomycetidae</taxon>
        <taxon>Agaricales</taxon>
        <taxon>Agaricineae</taxon>
        <taxon>Psathyrellaceae</taxon>
        <taxon>Candolleomyces</taxon>
    </lineage>
</organism>
<feature type="non-terminal residue" evidence="5">
    <location>
        <position position="443"/>
    </location>
</feature>
<feature type="compositionally biased region" description="Polar residues" evidence="2">
    <location>
        <begin position="230"/>
        <end position="240"/>
    </location>
</feature>
<dbReference type="PROSITE" id="PS50909">
    <property type="entry name" value="GAT"/>
    <property type="match status" value="1"/>
</dbReference>
<dbReference type="EMBL" id="JANBPK010000718">
    <property type="protein sequence ID" value="KAJ2934438.1"/>
    <property type="molecule type" value="Genomic_DNA"/>
</dbReference>
<reference evidence="5" key="1">
    <citation type="submission" date="2022-06" db="EMBL/GenBank/DDBJ databases">
        <title>Genome Sequence of Candolleomyces eurysporus.</title>
        <authorList>
            <person name="Buettner E."/>
        </authorList>
    </citation>
    <scope>NUCLEOTIDE SEQUENCE</scope>
    <source>
        <strain evidence="5">VTCC 930004</strain>
    </source>
</reference>
<feature type="region of interest" description="Disordered" evidence="2">
    <location>
        <begin position="379"/>
        <end position="443"/>
    </location>
</feature>
<dbReference type="GO" id="GO:0006896">
    <property type="term" value="P:Golgi to vacuole transport"/>
    <property type="evidence" value="ECO:0007669"/>
    <property type="project" value="TreeGrafter"/>
</dbReference>
<dbReference type="InterPro" id="IPR052653">
    <property type="entry name" value="ARF-binding"/>
</dbReference>
<dbReference type="GO" id="GO:0043328">
    <property type="term" value="P:protein transport to vacuole involved in ubiquitin-dependent protein catabolic process via the multivesicular body sorting pathway"/>
    <property type="evidence" value="ECO:0007669"/>
    <property type="project" value="TreeGrafter"/>
</dbReference>
<protein>
    <recommendedName>
        <fullName evidence="7">VHS domain-containing protein</fullName>
    </recommendedName>
</protein>
<dbReference type="GO" id="GO:0006895">
    <property type="term" value="P:Golgi to endosome transport"/>
    <property type="evidence" value="ECO:0007669"/>
    <property type="project" value="TreeGrafter"/>
</dbReference>
<feature type="domain" description="VHS" evidence="3">
    <location>
        <begin position="1"/>
        <end position="43"/>
    </location>
</feature>
<dbReference type="SUPFAM" id="SSF89009">
    <property type="entry name" value="GAT-like domain"/>
    <property type="match status" value="1"/>
</dbReference>
<dbReference type="InterPro" id="IPR004152">
    <property type="entry name" value="GAT_dom"/>
</dbReference>
<evidence type="ECO:0000313" key="6">
    <source>
        <dbReference type="Proteomes" id="UP001140091"/>
    </source>
</evidence>
<evidence type="ECO:0000313" key="5">
    <source>
        <dbReference type="EMBL" id="KAJ2934438.1"/>
    </source>
</evidence>
<keyword evidence="6" id="KW-1185">Reference proteome</keyword>
<evidence type="ECO:0000256" key="1">
    <source>
        <dbReference type="SAM" id="Coils"/>
    </source>
</evidence>
<feature type="region of interest" description="Disordered" evidence="2">
    <location>
        <begin position="340"/>
        <end position="359"/>
    </location>
</feature>
<feature type="domain" description="GAT" evidence="4">
    <location>
        <begin position="69"/>
        <end position="199"/>
    </location>
</feature>
<dbReference type="GO" id="GO:0043130">
    <property type="term" value="F:ubiquitin binding"/>
    <property type="evidence" value="ECO:0007669"/>
    <property type="project" value="InterPro"/>
</dbReference>
<dbReference type="InterPro" id="IPR038425">
    <property type="entry name" value="GAT_sf"/>
</dbReference>
<feature type="coiled-coil region" evidence="1">
    <location>
        <begin position="110"/>
        <end position="137"/>
    </location>
</feature>
<evidence type="ECO:0000256" key="2">
    <source>
        <dbReference type="SAM" id="MobiDB-lite"/>
    </source>
</evidence>
<dbReference type="GO" id="GO:0035091">
    <property type="term" value="F:phosphatidylinositol binding"/>
    <property type="evidence" value="ECO:0007669"/>
    <property type="project" value="InterPro"/>
</dbReference>
<dbReference type="AlphaFoldDB" id="A0A9W8JIT0"/>
<dbReference type="PROSITE" id="PS50179">
    <property type="entry name" value="VHS"/>
    <property type="match status" value="1"/>
</dbReference>
<sequence>MSRILELIHGWKEGICAESRWKEDLGNIRDMHRLLTFKGYRFREFNRSQPGAAATANLKTAEELEEEDRAAQSAKLQELIRRGTPRDLAAAQELMKSLAGANPDAKPDYRAQALTELNKLEQKVILLNEMLDNVDTTRGEKFVTGDAYDQVSSILKAARPKIQKWISDAQTDDPESLDTFLQINDQINNVMTRYEAYQKGDYSVTAVPKELSSSSNAQPQSLIDFDDSEPTQSTSQTTAPGNDLAGLFASPSPPQATKATSAPSLISPFTAAFGATTGAPAFSSFGGSPPAQQPLQPIAPQPLVGSSNGGFAGYNPTHSLFGQTSTPPIQSTATPPAAIRLGGTPTLNPTSSAPNYFSSNTAPQGPVGIAPGAIGFQFGAGGVQSSQPPSLFQQQPQQSFGQPIHPGAAAPQQPFGQPIQPGAAASQQPQQKKDPFDDLAGLF</sequence>
<dbReference type="InterPro" id="IPR002014">
    <property type="entry name" value="VHS_dom"/>
</dbReference>
<evidence type="ECO:0000259" key="3">
    <source>
        <dbReference type="PROSITE" id="PS50179"/>
    </source>
</evidence>
<dbReference type="Proteomes" id="UP001140091">
    <property type="component" value="Unassembled WGS sequence"/>
</dbReference>
<evidence type="ECO:0000259" key="4">
    <source>
        <dbReference type="PROSITE" id="PS50909"/>
    </source>
</evidence>
<keyword evidence="1" id="KW-0175">Coiled coil</keyword>
<dbReference type="PANTHER" id="PTHR47180">
    <property type="entry name" value="ADP-RIBOSYLATION FACTOR-BINDING PROTEIN GGA1-RELATED"/>
    <property type="match status" value="1"/>
</dbReference>
<comment type="caution">
    <text evidence="5">The sequence shown here is derived from an EMBL/GenBank/DDBJ whole genome shotgun (WGS) entry which is preliminary data.</text>
</comment>
<dbReference type="OrthoDB" id="2018246at2759"/>
<feature type="compositionally biased region" description="Polar residues" evidence="2">
    <location>
        <begin position="345"/>
        <end position="359"/>
    </location>
</feature>
<accession>A0A9W8JIT0</accession>
<feature type="compositionally biased region" description="Low complexity" evidence="2">
    <location>
        <begin position="384"/>
        <end position="430"/>
    </location>
</feature>
<proteinExistence type="predicted"/>